<gene>
    <name evidence="1" type="ORF">DNK47_02345</name>
</gene>
<accession>A0A328PU66</accession>
<dbReference type="RefSeq" id="WP_112665593.1">
    <property type="nucleotide sequence ID" value="NZ_QKVO01000009.1"/>
</dbReference>
<evidence type="ECO:0000313" key="1">
    <source>
        <dbReference type="EMBL" id="RAO94961.1"/>
    </source>
</evidence>
<proteinExistence type="predicted"/>
<reference evidence="2" key="1">
    <citation type="submission" date="2018-06" db="EMBL/GenBank/DDBJ databases">
        <authorList>
            <person name="Martinez Ocampo F."/>
            <person name="Quiroz Castaneda R.E."/>
            <person name="Rojas Lopez X."/>
        </authorList>
    </citation>
    <scope>NUCLEOTIDE SEQUENCE [LARGE SCALE GENOMIC DNA]</scope>
    <source>
        <strain evidence="2">INIFAP02</strain>
    </source>
</reference>
<dbReference type="AlphaFoldDB" id="A0A328PU66"/>
<comment type="caution">
    <text evidence="1">The sequence shown here is derived from an EMBL/GenBank/DDBJ whole genome shotgun (WGS) entry which is preliminary data.</text>
</comment>
<dbReference type="EMBL" id="QKVO01000009">
    <property type="protein sequence ID" value="RAO94961.1"/>
    <property type="molecule type" value="Genomic_DNA"/>
</dbReference>
<dbReference type="Proteomes" id="UP000249762">
    <property type="component" value="Unassembled WGS sequence"/>
</dbReference>
<name>A0A328PU66_9MOLU</name>
<evidence type="ECO:0000313" key="2">
    <source>
        <dbReference type="Proteomes" id="UP000249762"/>
    </source>
</evidence>
<protein>
    <submittedName>
        <fullName evidence="1">Uncharacterized protein</fullName>
    </submittedName>
</protein>
<sequence>MFLSFLGKFSGIALLGGAIAGGISLAKSTSSKETVNREKTVSSEISKTVKLDTLDDYQKNCRVVTSTTTQTDINTYLLVCKALGDVSKNINFFIYKDENNSGKGELKEVKSFKYEVTSSVKVTVTYVGEDNETEIMNGGPNSDLNKLNDVILKDKCEVDWDDYKLHCDLGQSIKNSWYVNEVKKTIYPEQRFG</sequence>
<organism evidence="1 2">
    <name type="scientific">Mycoplasma wenyonii</name>
    <dbReference type="NCBI Taxonomy" id="65123"/>
    <lineage>
        <taxon>Bacteria</taxon>
        <taxon>Bacillati</taxon>
        <taxon>Mycoplasmatota</taxon>
        <taxon>Mollicutes</taxon>
        <taxon>Mycoplasmataceae</taxon>
        <taxon>Mycoplasma</taxon>
    </lineage>
</organism>
<keyword evidence="2" id="KW-1185">Reference proteome</keyword>
<dbReference type="OrthoDB" id="9838667at2"/>